<evidence type="ECO:0000256" key="1">
    <source>
        <dbReference type="SAM" id="MobiDB-lite"/>
    </source>
</evidence>
<sequence length="547" mass="63084">MAEGMMELEDEGEAEDLEELGSLISFANLEHVVKHIIRKFKALEAYNESNDAVINSLKDNLETRATIFGLEEAANELSARLDTQQESLLHAKENITLCEEGIDRLKGSQTQLEKKLDTVVKEKAVQDRLIRETQDALLDKVSLAELNMFEAKFAGYTTKLEHQQMLNSLSDYATIDLAERIAENMKVLSCRFDDYTRTAKLEQQLQEVRDWVEDELQYYAKVANTNAQFEELAVSIKDQSLLFESAYAATNDQLRGLSDRLTAMYSELVNDLQQRAMYDDLQETKNSLKKYALRAETDAFQQDCVPKLRFCVDSIRAFDERLRAQDDAIQRVDEVLLDKAGKYDIVIINSRVEQCLQKEAAMKEFHSIYDKQDRFNARFEEYVEQESKHLDKFRPPDYGPYFEELNQKVALKADKADLVEMYQLKANRIDADELAKLQDTIHRQLEYLAVTTFGLSKLCLAEVKQGESKTLRMQQRTQVLMQSEALWHWILHNEPPPNLDTLRPPPKKGAAEGNNTDPEKAEIIDKQKRTMDDHKRNQLERKLGMTA</sequence>
<evidence type="ECO:0000313" key="2">
    <source>
        <dbReference type="EMBL" id="CAK9069559.1"/>
    </source>
</evidence>
<reference evidence="2 3" key="1">
    <citation type="submission" date="2024-02" db="EMBL/GenBank/DDBJ databases">
        <authorList>
            <person name="Chen Y."/>
            <person name="Shah S."/>
            <person name="Dougan E. K."/>
            <person name="Thang M."/>
            <person name="Chan C."/>
        </authorList>
    </citation>
    <scope>NUCLEOTIDE SEQUENCE [LARGE SCALE GENOMIC DNA]</scope>
</reference>
<protein>
    <submittedName>
        <fullName evidence="2">Uncharacterized protein</fullName>
    </submittedName>
</protein>
<accession>A0ABP0P3A3</accession>
<evidence type="ECO:0000313" key="3">
    <source>
        <dbReference type="Proteomes" id="UP001642484"/>
    </source>
</evidence>
<name>A0ABP0P3A3_9DINO</name>
<feature type="compositionally biased region" description="Basic and acidic residues" evidence="1">
    <location>
        <begin position="517"/>
        <end position="547"/>
    </location>
</feature>
<comment type="caution">
    <text evidence="2">The sequence shown here is derived from an EMBL/GenBank/DDBJ whole genome shotgun (WGS) entry which is preliminary data.</text>
</comment>
<gene>
    <name evidence="2" type="ORF">CCMP2556_LOCUS34215</name>
</gene>
<proteinExistence type="predicted"/>
<organism evidence="2 3">
    <name type="scientific">Durusdinium trenchii</name>
    <dbReference type="NCBI Taxonomy" id="1381693"/>
    <lineage>
        <taxon>Eukaryota</taxon>
        <taxon>Sar</taxon>
        <taxon>Alveolata</taxon>
        <taxon>Dinophyceae</taxon>
        <taxon>Suessiales</taxon>
        <taxon>Symbiodiniaceae</taxon>
        <taxon>Durusdinium</taxon>
    </lineage>
</organism>
<dbReference type="Proteomes" id="UP001642484">
    <property type="component" value="Unassembled WGS sequence"/>
</dbReference>
<keyword evidence="3" id="KW-1185">Reference proteome</keyword>
<feature type="region of interest" description="Disordered" evidence="1">
    <location>
        <begin position="494"/>
        <end position="547"/>
    </location>
</feature>
<dbReference type="EMBL" id="CAXAMN010022461">
    <property type="protein sequence ID" value="CAK9069559.1"/>
    <property type="molecule type" value="Genomic_DNA"/>
</dbReference>